<sequence>MKTITDSVEISTRGNTDIIDITRQVEKLLMKTKLKNGNLTVFVSGSTAGVTTIEYEPGLLKDLTEAFEKLAPTGVTYHHDATWGDGNGYAHVRAALLGPSLFVPFDNGKLLLGTWQQIVVIDFDNRPRRRNVVVQMMGE</sequence>
<dbReference type="PANTHER" id="PTHR30615:SF8">
    <property type="entry name" value="UPF0047 PROTEIN C4A8.02C"/>
    <property type="match status" value="1"/>
</dbReference>
<dbReference type="AlphaFoldDB" id="A0A1E3X790"/>
<dbReference type="NCBIfam" id="TIGR00149">
    <property type="entry name" value="TIGR00149_YjbQ"/>
    <property type="match status" value="1"/>
</dbReference>
<reference evidence="2 3" key="1">
    <citation type="submission" date="2016-07" db="EMBL/GenBank/DDBJ databases">
        <title>Draft genome of Scalindua rubra, obtained from a brine-seawater interface in the Red Sea, sheds light on salt adaptation in anammox bacteria.</title>
        <authorList>
            <person name="Speth D.R."/>
            <person name="Lagkouvardos I."/>
            <person name="Wang Y."/>
            <person name="Qian P.-Y."/>
            <person name="Dutilh B.E."/>
            <person name="Jetten M.S."/>
        </authorList>
    </citation>
    <scope>NUCLEOTIDE SEQUENCE [LARGE SCALE GENOMIC DNA]</scope>
    <source>
        <strain evidence="2">BSI-1</strain>
    </source>
</reference>
<dbReference type="Proteomes" id="UP000094056">
    <property type="component" value="Unassembled WGS sequence"/>
</dbReference>
<evidence type="ECO:0000313" key="3">
    <source>
        <dbReference type="Proteomes" id="UP000094056"/>
    </source>
</evidence>
<evidence type="ECO:0008006" key="4">
    <source>
        <dbReference type="Google" id="ProtNLM"/>
    </source>
</evidence>
<comment type="caution">
    <text evidence="2">The sequence shown here is derived from an EMBL/GenBank/DDBJ whole genome shotgun (WGS) entry which is preliminary data.</text>
</comment>
<dbReference type="InterPro" id="IPR001602">
    <property type="entry name" value="UPF0047_YjbQ-like"/>
</dbReference>
<dbReference type="SUPFAM" id="SSF111038">
    <property type="entry name" value="YjbQ-like"/>
    <property type="match status" value="1"/>
</dbReference>
<dbReference type="Pfam" id="PF01894">
    <property type="entry name" value="YjbQ"/>
    <property type="match status" value="1"/>
</dbReference>
<name>A0A1E3X790_9BACT</name>
<dbReference type="PIRSF" id="PIRSF004681">
    <property type="entry name" value="UCP004681"/>
    <property type="match status" value="1"/>
</dbReference>
<dbReference type="PATRIC" id="fig|1872076.5.peg.4021"/>
<dbReference type="Gene3D" id="2.60.120.460">
    <property type="entry name" value="YjbQ-like"/>
    <property type="match status" value="1"/>
</dbReference>
<evidence type="ECO:0000313" key="2">
    <source>
        <dbReference type="EMBL" id="ODS31510.1"/>
    </source>
</evidence>
<evidence type="ECO:0000256" key="1">
    <source>
        <dbReference type="ARBA" id="ARBA00005534"/>
    </source>
</evidence>
<dbReference type="EMBL" id="MAYW01000113">
    <property type="protein sequence ID" value="ODS31510.1"/>
    <property type="molecule type" value="Genomic_DNA"/>
</dbReference>
<accession>A0A1E3X790</accession>
<proteinExistence type="inferred from homology"/>
<comment type="similarity">
    <text evidence="1">Belongs to the UPF0047 family.</text>
</comment>
<dbReference type="PANTHER" id="PTHR30615">
    <property type="entry name" value="UNCHARACTERIZED PROTEIN YJBQ-RELATED"/>
    <property type="match status" value="1"/>
</dbReference>
<protein>
    <recommendedName>
        <fullName evidence="4">Secondary thiamine-phosphate synthase enzyme</fullName>
    </recommendedName>
</protein>
<organism evidence="2 3">
    <name type="scientific">Candidatus Scalindua rubra</name>
    <dbReference type="NCBI Taxonomy" id="1872076"/>
    <lineage>
        <taxon>Bacteria</taxon>
        <taxon>Pseudomonadati</taxon>
        <taxon>Planctomycetota</taxon>
        <taxon>Candidatus Brocadiia</taxon>
        <taxon>Candidatus Brocadiales</taxon>
        <taxon>Candidatus Scalinduaceae</taxon>
        <taxon>Candidatus Scalindua</taxon>
    </lineage>
</organism>
<gene>
    <name evidence="2" type="ORF">SCARUB_03379</name>
</gene>
<dbReference type="InterPro" id="IPR035917">
    <property type="entry name" value="YjbQ-like_sf"/>
</dbReference>